<dbReference type="SUPFAM" id="SSF51905">
    <property type="entry name" value="FAD/NAD(P)-binding domain"/>
    <property type="match status" value="1"/>
</dbReference>
<organism evidence="6 7">
    <name type="scientific">Tetraparma gracilis</name>
    <dbReference type="NCBI Taxonomy" id="2962635"/>
    <lineage>
        <taxon>Eukaryota</taxon>
        <taxon>Sar</taxon>
        <taxon>Stramenopiles</taxon>
        <taxon>Ochrophyta</taxon>
        <taxon>Bolidophyceae</taxon>
        <taxon>Parmales</taxon>
        <taxon>Triparmaceae</taxon>
        <taxon>Tetraparma</taxon>
    </lineage>
</organism>
<dbReference type="NCBIfam" id="TIGR02734">
    <property type="entry name" value="crtI_fam"/>
    <property type="match status" value="1"/>
</dbReference>
<protein>
    <recommendedName>
        <fullName evidence="5">Amine oxidase domain-containing protein</fullName>
    </recommendedName>
</protein>
<keyword evidence="3" id="KW-0560">Oxidoreductase</keyword>
<evidence type="ECO:0000256" key="1">
    <source>
        <dbReference type="ARBA" id="ARBA00004829"/>
    </source>
</evidence>
<keyword evidence="4" id="KW-0732">Signal</keyword>
<evidence type="ECO:0000259" key="5">
    <source>
        <dbReference type="Pfam" id="PF01593"/>
    </source>
</evidence>
<dbReference type="EMBL" id="BRYB01005659">
    <property type="protein sequence ID" value="GMI27417.1"/>
    <property type="molecule type" value="Genomic_DNA"/>
</dbReference>
<dbReference type="Gene3D" id="3.50.50.60">
    <property type="entry name" value="FAD/NAD(P)-binding domain"/>
    <property type="match status" value="2"/>
</dbReference>
<reference evidence="6 7" key="1">
    <citation type="journal article" date="2023" name="Commun. Biol.">
        <title>Genome analysis of Parmales, the sister group of diatoms, reveals the evolutionary specialization of diatoms from phago-mixotrophs to photoautotrophs.</title>
        <authorList>
            <person name="Ban H."/>
            <person name="Sato S."/>
            <person name="Yoshikawa S."/>
            <person name="Yamada K."/>
            <person name="Nakamura Y."/>
            <person name="Ichinomiya M."/>
            <person name="Sato N."/>
            <person name="Blanc-Mathieu R."/>
            <person name="Endo H."/>
            <person name="Kuwata A."/>
            <person name="Ogata H."/>
        </authorList>
    </citation>
    <scope>NUCLEOTIDE SEQUENCE [LARGE SCALE GENOMIC DNA]</scope>
</reference>
<feature type="domain" description="Amine oxidase" evidence="5">
    <location>
        <begin position="29"/>
        <end position="516"/>
    </location>
</feature>
<keyword evidence="7" id="KW-1185">Reference proteome</keyword>
<dbReference type="InterPro" id="IPR002937">
    <property type="entry name" value="Amino_oxidase"/>
</dbReference>
<evidence type="ECO:0000256" key="2">
    <source>
        <dbReference type="ARBA" id="ARBA00022746"/>
    </source>
</evidence>
<proteinExistence type="predicted"/>
<dbReference type="Pfam" id="PF01593">
    <property type="entry name" value="Amino_oxidase"/>
    <property type="match status" value="1"/>
</dbReference>
<dbReference type="InterPro" id="IPR036188">
    <property type="entry name" value="FAD/NAD-bd_sf"/>
</dbReference>
<dbReference type="PANTHER" id="PTHR43734">
    <property type="entry name" value="PHYTOENE DESATURASE"/>
    <property type="match status" value="1"/>
</dbReference>
<dbReference type="InterPro" id="IPR014105">
    <property type="entry name" value="Carotenoid/retinoid_OxRdtase"/>
</dbReference>
<evidence type="ECO:0000313" key="7">
    <source>
        <dbReference type="Proteomes" id="UP001165060"/>
    </source>
</evidence>
<comment type="pathway">
    <text evidence="1">Carotenoid biosynthesis.</text>
</comment>
<dbReference type="Proteomes" id="UP001165060">
    <property type="component" value="Unassembled WGS sequence"/>
</dbReference>
<evidence type="ECO:0000256" key="3">
    <source>
        <dbReference type="ARBA" id="ARBA00023002"/>
    </source>
</evidence>
<feature type="chain" id="PRO_5045316435" description="Amine oxidase domain-containing protein" evidence="4">
    <location>
        <begin position="18"/>
        <end position="664"/>
    </location>
</feature>
<keyword evidence="2" id="KW-0125">Carotenoid biosynthesis</keyword>
<feature type="signal peptide" evidence="4">
    <location>
        <begin position="1"/>
        <end position="17"/>
    </location>
</feature>
<evidence type="ECO:0000313" key="6">
    <source>
        <dbReference type="EMBL" id="GMI27417.1"/>
    </source>
</evidence>
<name>A0ABQ6MK56_9STRA</name>
<sequence>MLALLLLLLLLPASPLAPPHVVVVGAGAGGLSLAARLASLGSRVTVLEKSAVAGGRVGEHLFEGHRWETGASLLLLPDVYRDAVGERLNITRVTPPYSVFFDSHPGRGPVVLGGAPALLRERLALEVEEPAAHAKFLRYAATAREYLRAGWPLFIEEDLSPASLLSVPPFLLTSLSAPWRWPLSSHDRQLRRLLPSSPRLRALCSFDDLYVGLSPAEAPAVFSLLAAVELDDPEALSDPARPDTGVYYPVGGFGAVAVALRDAAEAAGARVRTGAAVEQVLVERGAAVGVRLEGGEVVRADRVVVNGDLAAQEPRLLNETVGASRDDYGGKRYSTSSITFLWAFNTTLPNLTHHNVFLSENPAVDPEDPFSVAWSDQLPPPSTPSQFPDRGFHFYACAPSRTDPSAAPPNCDTLMVLVPTPPLRDDGSDDVDAWVAKARPAVLAKLRASAGLPPDLASRITYERVIDPREWRDRLGLRRGAVFGLSHGLGQLAVFRPSRKSGRVSNLSFVGASTRPGNGVPLVLTGAKLLAEELSRSLGLVPPPRPIDEFRSLLGALYGAAGLAHAADLFLGGSALLTSAGAPPFPDLPPAGQALALLWCAAGPLAFAASRAGGRAADAGLLLYGAVEVAGAGFVSGDALAGAAAVQLLVAASYAYSELQSAFA</sequence>
<evidence type="ECO:0000256" key="4">
    <source>
        <dbReference type="SAM" id="SignalP"/>
    </source>
</evidence>
<comment type="caution">
    <text evidence="6">The sequence shown here is derived from an EMBL/GenBank/DDBJ whole genome shotgun (WGS) entry which is preliminary data.</text>
</comment>
<feature type="non-terminal residue" evidence="6">
    <location>
        <position position="664"/>
    </location>
</feature>
<dbReference type="PANTHER" id="PTHR43734:SF1">
    <property type="entry name" value="PHYTOENE DESATURASE"/>
    <property type="match status" value="1"/>
</dbReference>
<gene>
    <name evidence="6" type="ORF">TeGR_g12611</name>
</gene>
<accession>A0ABQ6MK56</accession>